<gene>
    <name evidence="9" type="ORF">NE686_18665</name>
</gene>
<dbReference type="EMBL" id="JANGAC010000018">
    <property type="protein sequence ID" value="MCQ4925132.1"/>
    <property type="molecule type" value="Genomic_DNA"/>
</dbReference>
<keyword evidence="5 7" id="KW-0067">ATP-binding</keyword>
<dbReference type="InterPro" id="IPR002575">
    <property type="entry name" value="Aminoglycoside_PTrfase"/>
</dbReference>
<comment type="similarity">
    <text evidence="1 7">Belongs to the aminoglycoside phosphotransferase family.</text>
</comment>
<comment type="caution">
    <text evidence="9">The sequence shown here is derived from an EMBL/GenBank/DDBJ whole genome shotgun (WGS) entry which is preliminary data.</text>
</comment>
<evidence type="ECO:0000256" key="1">
    <source>
        <dbReference type="ARBA" id="ARBA00006219"/>
    </source>
</evidence>
<keyword evidence="4 7" id="KW-0418">Kinase</keyword>
<evidence type="ECO:0000256" key="6">
    <source>
        <dbReference type="ARBA" id="ARBA00023251"/>
    </source>
</evidence>
<dbReference type="Gene3D" id="3.90.1200.10">
    <property type="match status" value="1"/>
</dbReference>
<reference evidence="9 10" key="1">
    <citation type="submission" date="2022-06" db="EMBL/GenBank/DDBJ databases">
        <title>Isolation of gut microbiota from human fecal samples.</title>
        <authorList>
            <person name="Pamer E.G."/>
            <person name="Barat B."/>
            <person name="Waligurski E."/>
            <person name="Medina S."/>
            <person name="Paddock L."/>
            <person name="Mostad J."/>
        </authorList>
    </citation>
    <scope>NUCLEOTIDE SEQUENCE [LARGE SCALE GENOMIC DNA]</scope>
    <source>
        <strain evidence="9 10">DFI.7.95</strain>
    </source>
</reference>
<evidence type="ECO:0000313" key="10">
    <source>
        <dbReference type="Proteomes" id="UP001524478"/>
    </source>
</evidence>
<proteinExistence type="inferred from homology"/>
<evidence type="ECO:0000256" key="2">
    <source>
        <dbReference type="ARBA" id="ARBA00022679"/>
    </source>
</evidence>
<dbReference type="InterPro" id="IPR051678">
    <property type="entry name" value="AGP_Transferase"/>
</dbReference>
<dbReference type="PIRSF" id="PIRSF000706">
    <property type="entry name" value="Kanamycin_kin"/>
    <property type="match status" value="1"/>
</dbReference>
<dbReference type="NCBIfam" id="NF033068">
    <property type="entry name" value="APH_3p"/>
    <property type="match status" value="1"/>
</dbReference>
<protein>
    <submittedName>
        <fullName evidence="9">Aminoglycoside 3'-phosphotransferase</fullName>
    </submittedName>
</protein>
<organism evidence="9 10">
    <name type="scientific">Tissierella carlieri</name>
    <dbReference type="NCBI Taxonomy" id="689904"/>
    <lineage>
        <taxon>Bacteria</taxon>
        <taxon>Bacillati</taxon>
        <taxon>Bacillota</taxon>
        <taxon>Tissierellia</taxon>
        <taxon>Tissierellales</taxon>
        <taxon>Tissierellaceae</taxon>
        <taxon>Tissierella</taxon>
    </lineage>
</organism>
<dbReference type="CDD" id="cd05150">
    <property type="entry name" value="APH"/>
    <property type="match status" value="1"/>
</dbReference>
<evidence type="ECO:0000259" key="8">
    <source>
        <dbReference type="Pfam" id="PF01636"/>
    </source>
</evidence>
<keyword evidence="6 7" id="KW-0046">Antibiotic resistance</keyword>
<sequence length="257" mass="30328">MDIQHYPSDLKVLLNGMFHELDNIGRSTAGVYRYYNDKVSYYLKIQPTFNELEKEHEIMEWLQHKLPVPRKIYFKSYDGFDYLLMTKIEGEMLCSDYFLNNPEEAVRLLADGIKMLQSISIEDCPFDNSLETKLKEALYNMENNLVDMSDWEENNRFDTPIELLEYLRNNKPKESTPAFTHGDYCLPNIFSKDNKISGFIDLGRSGIADIYQDIALCVRSLKHNFGTDDYIDLFFKHLGIQPNWEKIEYYILLDELF</sequence>
<dbReference type="Gene3D" id="3.30.200.20">
    <property type="entry name" value="Phosphorylase Kinase, domain 1"/>
    <property type="match status" value="1"/>
</dbReference>
<keyword evidence="3 7" id="KW-0547">Nucleotide-binding</keyword>
<dbReference type="SUPFAM" id="SSF56112">
    <property type="entry name" value="Protein kinase-like (PK-like)"/>
    <property type="match status" value="1"/>
</dbReference>
<dbReference type="Pfam" id="PF01636">
    <property type="entry name" value="APH"/>
    <property type="match status" value="1"/>
</dbReference>
<name>A0ABT1SFJ5_9FIRM</name>
<keyword evidence="2 7" id="KW-0808">Transferase</keyword>
<evidence type="ECO:0000256" key="7">
    <source>
        <dbReference type="PIRNR" id="PIRNR000706"/>
    </source>
</evidence>
<dbReference type="PANTHER" id="PTHR21310:SF41">
    <property type="entry name" value="3'-PHOSPHOTRANSFERASE, PUTATIVE-RELATED"/>
    <property type="match status" value="1"/>
</dbReference>
<feature type="domain" description="Aminoglycoside phosphotransferase" evidence="8">
    <location>
        <begin position="25"/>
        <end position="247"/>
    </location>
</feature>
<dbReference type="InterPro" id="IPR011009">
    <property type="entry name" value="Kinase-like_dom_sf"/>
</dbReference>
<keyword evidence="10" id="KW-1185">Reference proteome</keyword>
<evidence type="ECO:0000256" key="4">
    <source>
        <dbReference type="ARBA" id="ARBA00022777"/>
    </source>
</evidence>
<accession>A0ABT1SFJ5</accession>
<evidence type="ECO:0000256" key="3">
    <source>
        <dbReference type="ARBA" id="ARBA00022741"/>
    </source>
</evidence>
<dbReference type="Proteomes" id="UP001524478">
    <property type="component" value="Unassembled WGS sequence"/>
</dbReference>
<dbReference type="PANTHER" id="PTHR21310">
    <property type="entry name" value="AMINOGLYCOSIDE PHOSPHOTRANSFERASE-RELATED-RELATED"/>
    <property type="match status" value="1"/>
</dbReference>
<dbReference type="InterPro" id="IPR024165">
    <property type="entry name" value="Kan/Strep_kinase"/>
</dbReference>
<evidence type="ECO:0000256" key="5">
    <source>
        <dbReference type="ARBA" id="ARBA00022840"/>
    </source>
</evidence>
<evidence type="ECO:0000313" key="9">
    <source>
        <dbReference type="EMBL" id="MCQ4925132.1"/>
    </source>
</evidence>